<proteinExistence type="inferred from homology"/>
<dbReference type="PANTHER" id="PTHR43767">
    <property type="entry name" value="LONG-CHAIN-FATTY-ACID--COA LIGASE"/>
    <property type="match status" value="1"/>
</dbReference>
<evidence type="ECO:0000313" key="7">
    <source>
        <dbReference type="Proteomes" id="UP000186030"/>
    </source>
</evidence>
<dbReference type="InterPro" id="IPR050237">
    <property type="entry name" value="ATP-dep_AMP-bd_enzyme"/>
</dbReference>
<dbReference type="EMBL" id="CP133076">
    <property type="protein sequence ID" value="WMJ16940.1"/>
    <property type="molecule type" value="Genomic_DNA"/>
</dbReference>
<comment type="similarity">
    <text evidence="1">Belongs to the ATP-dependent AMP-binding enzyme family.</text>
</comment>
<protein>
    <submittedName>
        <fullName evidence="5">Long-chain-fatty-acid--CoA ligase</fullName>
        <ecNumber evidence="6">6.2.1.3</ecNumber>
    </submittedName>
</protein>
<feature type="domain" description="AMP-binding enzyme C-terminal" evidence="4">
    <location>
        <begin position="468"/>
        <end position="543"/>
    </location>
</feature>
<dbReference type="Gene3D" id="2.30.38.10">
    <property type="entry name" value="Luciferase, Domain 3"/>
    <property type="match status" value="1"/>
</dbReference>
<name>A0A1Q5TAG7_9BACL</name>
<dbReference type="Pfam" id="PF00501">
    <property type="entry name" value="AMP-binding"/>
    <property type="match status" value="1"/>
</dbReference>
<dbReference type="AlphaFoldDB" id="A0A1Q5TAG7"/>
<dbReference type="InterPro" id="IPR000873">
    <property type="entry name" value="AMP-dep_synth/lig_dom"/>
</dbReference>
<dbReference type="RefSeq" id="WP_074042823.1">
    <property type="nucleotide sequence ID" value="NZ_CP133076.1"/>
</dbReference>
<dbReference type="Proteomes" id="UP000186030">
    <property type="component" value="Unassembled WGS sequence"/>
</dbReference>
<organism evidence="5 7">
    <name type="scientific">Geobacillus proteiniphilus</name>
    <dbReference type="NCBI Taxonomy" id="860353"/>
    <lineage>
        <taxon>Bacteria</taxon>
        <taxon>Bacillati</taxon>
        <taxon>Bacillota</taxon>
        <taxon>Bacilli</taxon>
        <taxon>Bacillales</taxon>
        <taxon>Anoxybacillaceae</taxon>
        <taxon>Geobacillus</taxon>
    </lineage>
</organism>
<evidence type="ECO:0000313" key="8">
    <source>
        <dbReference type="Proteomes" id="UP001223761"/>
    </source>
</evidence>
<dbReference type="PROSITE" id="PS00455">
    <property type="entry name" value="AMP_BINDING"/>
    <property type="match status" value="1"/>
</dbReference>
<gene>
    <name evidence="5" type="ORF">BRO54_0213</name>
    <name evidence="6" type="ORF">RA955_02115</name>
</gene>
<evidence type="ECO:0000259" key="3">
    <source>
        <dbReference type="Pfam" id="PF00501"/>
    </source>
</evidence>
<dbReference type="PANTHER" id="PTHR43767:SF9">
    <property type="entry name" value="LONG-CHAIN-FATTY-ACID--COA LIGASE"/>
    <property type="match status" value="1"/>
</dbReference>
<feature type="domain" description="AMP-dependent synthetase/ligase" evidence="3">
    <location>
        <begin position="29"/>
        <end position="418"/>
    </location>
</feature>
<evidence type="ECO:0000313" key="5">
    <source>
        <dbReference type="EMBL" id="OKO97200.1"/>
    </source>
</evidence>
<keyword evidence="8" id="KW-1185">Reference proteome</keyword>
<reference evidence="7" key="2">
    <citation type="submission" date="2017-01" db="EMBL/GenBank/DDBJ databases">
        <title>Genome sequencing and annotation of Geobacillus sp. 1017, a Hydrocarbon-Oxidizing Thermophilic Bacterium Isolated from a Heavy Oil Reservoir (China).</title>
        <authorList>
            <person name="Kadnikov V.V."/>
            <person name="Mardanov A.V."/>
            <person name="Poltaraus A.B."/>
            <person name="Sokolova D.S."/>
            <person name="Semenova E.M."/>
            <person name="Ravin N.V."/>
            <person name="Tourova T.P."/>
            <person name="Nazina T.N."/>
        </authorList>
    </citation>
    <scope>NUCLEOTIDE SEQUENCE [LARGE SCALE GENOMIC DNA]</scope>
    <source>
        <strain evidence="7">1017</strain>
    </source>
</reference>
<evidence type="ECO:0000259" key="4">
    <source>
        <dbReference type="Pfam" id="PF13193"/>
    </source>
</evidence>
<dbReference type="GO" id="GO:0004467">
    <property type="term" value="F:long-chain fatty acid-CoA ligase activity"/>
    <property type="evidence" value="ECO:0007669"/>
    <property type="project" value="UniProtKB-EC"/>
</dbReference>
<dbReference type="InterPro" id="IPR025110">
    <property type="entry name" value="AMP-bd_C"/>
</dbReference>
<dbReference type="FunFam" id="3.40.50.12780:FF:000003">
    <property type="entry name" value="Long-chain-fatty-acid--CoA ligase FadD"/>
    <property type="match status" value="1"/>
</dbReference>
<reference evidence="6 8" key="4">
    <citation type="submission" date="2023-08" db="EMBL/GenBank/DDBJ databases">
        <title>Genome sequencing of the thermostable Gram positive bacteria Geobacillus proteiniphilus strain T-6.</title>
        <authorList>
            <person name="Shulami S."/>
            <person name="Shoham Y."/>
        </authorList>
    </citation>
    <scope>NUCLEOTIDE SEQUENCE [LARGE SCALE GENOMIC DNA]</scope>
    <source>
        <strain evidence="6 8">T-6</strain>
    </source>
</reference>
<keyword evidence="2 5" id="KW-0436">Ligase</keyword>
<dbReference type="Gene3D" id="3.30.300.30">
    <property type="match status" value="1"/>
</dbReference>
<dbReference type="EMBL" id="MQMG01000001">
    <property type="protein sequence ID" value="OKO97200.1"/>
    <property type="molecule type" value="Genomic_DNA"/>
</dbReference>
<evidence type="ECO:0000256" key="1">
    <source>
        <dbReference type="ARBA" id="ARBA00006432"/>
    </source>
</evidence>
<reference evidence="5 7" key="1">
    <citation type="submission" date="2016-11" db="EMBL/GenBank/DDBJ databases">
        <authorList>
            <person name="Kadnikov V."/>
            <person name="Nazina T."/>
        </authorList>
    </citation>
    <scope>NUCLEOTIDE SEQUENCE [LARGE SCALE GENOMIC DNA]</scope>
    <source>
        <strain evidence="5 7">1017</strain>
    </source>
</reference>
<evidence type="ECO:0000256" key="2">
    <source>
        <dbReference type="ARBA" id="ARBA00022598"/>
    </source>
</evidence>
<reference evidence="5" key="3">
    <citation type="journal article" date="2019" name="Int. J. Syst. Evol. Microbiol.">
        <title>Geobacillus proteiniphilus sp. nov., a thermophilic bacterium isolated from a high-temperature heavy oil reservoir in China.</title>
        <authorList>
            <person name="Semenova E.M."/>
            <person name="Sokolova D.S."/>
            <person name="Grouzdev D.S."/>
            <person name="Poltaraus A.B."/>
            <person name="Vinokurova N.G."/>
            <person name="Tourova T.P."/>
            <person name="Nazina T.N."/>
        </authorList>
    </citation>
    <scope>NUCLEOTIDE SEQUENCE</scope>
    <source>
        <strain evidence="5">1017</strain>
    </source>
</reference>
<evidence type="ECO:0000313" key="6">
    <source>
        <dbReference type="EMBL" id="WMJ16940.1"/>
    </source>
</evidence>
<dbReference type="InterPro" id="IPR045851">
    <property type="entry name" value="AMP-bd_C_sf"/>
</dbReference>
<dbReference type="Proteomes" id="UP001223761">
    <property type="component" value="Chromosome"/>
</dbReference>
<sequence length="566" mass="64288">MEKPWLAHYPPEIPHTLDYPKKTLSDYLRETTEQFGGHEAIDFLGKTMTFRELYEQALTFAHYLRTIGLKKGDRVAIMLPNCPQAVISYYGTLMAGGIVVQTNPLYTEYELEYQLNDSGASVLVTMDILYPKAEGLKGRTPVKHWIVTRMQDYLPTVKKWLYPLVQRKQNMPIVRIKENETVHMFRTIVSRKETAPIEVDIDPVEDVALLQYTGGTTGHPKAAMLTHRNLIANTLMCAHWVYKCEKGKETVLGVLPFFHVYGMTTVMNLSVMMASKMVLLPRFDVKQTLKTIERTRPTMFPGAPTMYIALLNHPDLPKYDLSSINVCISGSAPLPVEVQEQFERATGGKLIEGYGLTEASPVTHSNFLWDGERVKGSIGVPWPDTEAKIVLLETGEEGKPGEIGEIVVRGPQVMKGYWNRPEETEQVLRDGWLYTGDIGYMDERGYFYIVDRKKDVIIAGGYNIYPREVEEALYEHPKVQEAAVIGVPDPYRGETVKAFVVLKPGETCSEEELDAFMRQRLAAYKVPRIYEFRSELPKTAVGKILRRVLVEEEKKKLDKSAELPVK</sequence>
<dbReference type="SUPFAM" id="SSF56801">
    <property type="entry name" value="Acetyl-CoA synthetase-like"/>
    <property type="match status" value="1"/>
</dbReference>
<dbReference type="NCBIfam" id="NF004837">
    <property type="entry name" value="PRK06187.1"/>
    <property type="match status" value="1"/>
</dbReference>
<dbReference type="InterPro" id="IPR020845">
    <property type="entry name" value="AMP-binding_CS"/>
</dbReference>
<dbReference type="EC" id="6.2.1.3" evidence="6"/>
<accession>A0A1Q5TAG7</accession>
<dbReference type="Gene3D" id="3.40.50.980">
    <property type="match status" value="2"/>
</dbReference>
<dbReference type="CDD" id="cd05936">
    <property type="entry name" value="FC-FACS_FadD_like"/>
    <property type="match status" value="1"/>
</dbReference>
<dbReference type="FunFam" id="3.30.300.30:FF:000008">
    <property type="entry name" value="2,3-dihydroxybenzoate-AMP ligase"/>
    <property type="match status" value="1"/>
</dbReference>
<dbReference type="Pfam" id="PF13193">
    <property type="entry name" value="AMP-binding_C"/>
    <property type="match status" value="1"/>
</dbReference>